<name>A0A2N3V3J6_9BACT</name>
<dbReference type="Proteomes" id="UP000233782">
    <property type="component" value="Unassembled WGS sequence"/>
</dbReference>
<keyword evidence="1" id="KW-0732">Signal</keyword>
<feature type="chain" id="PRO_5014801143" description="Lipoprotein" evidence="1">
    <location>
        <begin position="19"/>
        <end position="211"/>
    </location>
</feature>
<dbReference type="EMBL" id="PJMU01000001">
    <property type="protein sequence ID" value="PKV76188.1"/>
    <property type="molecule type" value="Genomic_DNA"/>
</dbReference>
<dbReference type="Gene3D" id="3.40.50.10610">
    <property type="entry name" value="ABC-type transport auxiliary lipoprotein component"/>
    <property type="match status" value="1"/>
</dbReference>
<organism evidence="2 3">
    <name type="scientific">Pontibacter ramchanderi</name>
    <dbReference type="NCBI Taxonomy" id="1179743"/>
    <lineage>
        <taxon>Bacteria</taxon>
        <taxon>Pseudomonadati</taxon>
        <taxon>Bacteroidota</taxon>
        <taxon>Cytophagia</taxon>
        <taxon>Cytophagales</taxon>
        <taxon>Hymenobacteraceae</taxon>
        <taxon>Pontibacter</taxon>
    </lineage>
</organism>
<dbReference type="OrthoDB" id="669636at2"/>
<reference evidence="2 3" key="1">
    <citation type="submission" date="2017-12" db="EMBL/GenBank/DDBJ databases">
        <title>Genomic Encyclopedia of Type Strains, Phase III (KMG-III): the genomes of soil and plant-associated and newly described type strains.</title>
        <authorList>
            <person name="Whitman W."/>
        </authorList>
    </citation>
    <scope>NUCLEOTIDE SEQUENCE [LARGE SCALE GENOMIC DNA]</scope>
    <source>
        <strain evidence="2 3">LP43</strain>
    </source>
</reference>
<dbReference type="AlphaFoldDB" id="A0A2N3V3J6"/>
<gene>
    <name evidence="2" type="ORF">BD749_1138</name>
</gene>
<evidence type="ECO:0000313" key="3">
    <source>
        <dbReference type="Proteomes" id="UP000233782"/>
    </source>
</evidence>
<protein>
    <recommendedName>
        <fullName evidence="4">Lipoprotein</fullName>
    </recommendedName>
</protein>
<dbReference type="RefSeq" id="WP_101443343.1">
    <property type="nucleotide sequence ID" value="NZ_PJMU01000001.1"/>
</dbReference>
<proteinExistence type="predicted"/>
<sequence length="211" mass="23156">MKKILLFLLLAVTFTACGPQIYTAASFKEVKAKHQTLAIVPFDVLIESRKLPKGVTPDMMKQQQKDYGYGLQGDVYGFFLREMSKNKYTVNFQDVNKTNALLSEAGITYENMNTVSRDEICQILGVDAIISGKATMSQPMSDGAAIAVGLLVGAWGPTNSVNTSITIHEGEKGDLLWKYDYTASGSIGSSRKSLSNALMRNSSKKFPYKKS</sequence>
<comment type="caution">
    <text evidence="2">The sequence shown here is derived from an EMBL/GenBank/DDBJ whole genome shotgun (WGS) entry which is preliminary data.</text>
</comment>
<keyword evidence="3" id="KW-1185">Reference proteome</keyword>
<dbReference type="PROSITE" id="PS51257">
    <property type="entry name" value="PROKAR_LIPOPROTEIN"/>
    <property type="match status" value="1"/>
</dbReference>
<evidence type="ECO:0000313" key="2">
    <source>
        <dbReference type="EMBL" id="PKV76188.1"/>
    </source>
</evidence>
<accession>A0A2N3V3J6</accession>
<evidence type="ECO:0008006" key="4">
    <source>
        <dbReference type="Google" id="ProtNLM"/>
    </source>
</evidence>
<feature type="signal peptide" evidence="1">
    <location>
        <begin position="1"/>
        <end position="18"/>
    </location>
</feature>
<evidence type="ECO:0000256" key="1">
    <source>
        <dbReference type="SAM" id="SignalP"/>
    </source>
</evidence>